<dbReference type="PANTHER" id="PTHR24223">
    <property type="entry name" value="ATP-BINDING CASSETTE SUB-FAMILY C"/>
    <property type="match status" value="1"/>
</dbReference>
<keyword evidence="3" id="KW-0813">Transport</keyword>
<evidence type="ECO:0000256" key="9">
    <source>
        <dbReference type="SAM" id="Phobius"/>
    </source>
</evidence>
<dbReference type="SUPFAM" id="SSF90123">
    <property type="entry name" value="ABC transporter transmembrane region"/>
    <property type="match status" value="1"/>
</dbReference>
<dbReference type="Gene3D" id="1.20.1560.10">
    <property type="entry name" value="ABC transporter type 1, transmembrane domain"/>
    <property type="match status" value="1"/>
</dbReference>
<name>A0A8J4SUR0_9TREM</name>
<reference evidence="11" key="1">
    <citation type="submission" date="2019-05" db="EMBL/GenBank/DDBJ databases">
        <title>Annotation for the trematode Paragonimus heterotremus.</title>
        <authorList>
            <person name="Choi Y.-J."/>
        </authorList>
    </citation>
    <scope>NUCLEOTIDE SEQUENCE</scope>
    <source>
        <strain evidence="11">LC</strain>
    </source>
</reference>
<comment type="subcellular location">
    <subcellularLocation>
        <location evidence="1">Membrane</location>
        <topology evidence="1">Multi-pass membrane protein</topology>
    </subcellularLocation>
</comment>
<feature type="transmembrane region" description="Helical" evidence="9">
    <location>
        <begin position="113"/>
        <end position="133"/>
    </location>
</feature>
<evidence type="ECO:0000256" key="1">
    <source>
        <dbReference type="ARBA" id="ARBA00004141"/>
    </source>
</evidence>
<evidence type="ECO:0000313" key="11">
    <source>
        <dbReference type="EMBL" id="KAF5396830.1"/>
    </source>
</evidence>
<dbReference type="InterPro" id="IPR011527">
    <property type="entry name" value="ABC1_TM_dom"/>
</dbReference>
<dbReference type="AlphaFoldDB" id="A0A8J4SUR0"/>
<evidence type="ECO:0000256" key="8">
    <source>
        <dbReference type="ARBA" id="ARBA00023136"/>
    </source>
</evidence>
<evidence type="ECO:0000256" key="3">
    <source>
        <dbReference type="ARBA" id="ARBA00022448"/>
    </source>
</evidence>
<dbReference type="InterPro" id="IPR050173">
    <property type="entry name" value="ABC_transporter_C-like"/>
</dbReference>
<feature type="non-terminal residue" evidence="11">
    <location>
        <position position="1"/>
    </location>
</feature>
<dbReference type="InterPro" id="IPR036640">
    <property type="entry name" value="ABC1_TM_sf"/>
</dbReference>
<keyword evidence="4 9" id="KW-0812">Transmembrane</keyword>
<dbReference type="GO" id="GO:0140359">
    <property type="term" value="F:ABC-type transporter activity"/>
    <property type="evidence" value="ECO:0007669"/>
    <property type="project" value="InterPro"/>
</dbReference>
<dbReference type="PANTHER" id="PTHR24223:SF456">
    <property type="entry name" value="MULTIDRUG RESISTANCE-ASSOCIATED PROTEIN LETHAL(2)03659"/>
    <property type="match status" value="1"/>
</dbReference>
<evidence type="ECO:0000256" key="7">
    <source>
        <dbReference type="ARBA" id="ARBA00022989"/>
    </source>
</evidence>
<sequence length="263" mass="29457">NFFTLVHPVWYHSFVNQAFDFIIQFEFCTARSPMFSWVNVTIQGLPCIRAAGTQPYQLQTFDELVDKHTSVFYANIAAARWLSIRLDLLCWIFITAVVAICLLLGTFSTIAGASVGLMITYATGLVGLFQWCVRQSAEVENQMVSVERTVEYMDLEPEVTQPPVIAPPEGWPNHGKIVFDRLWLRYQTGDTWALKDITLEIRPGLKVRGGNCGSYGGWKEFSHISHLPSGRGRARQTVGGRRGCGSFGTKGIAETHFHHTPGK</sequence>
<dbReference type="PROSITE" id="PS50929">
    <property type="entry name" value="ABC_TM1F"/>
    <property type="match status" value="1"/>
</dbReference>
<evidence type="ECO:0000256" key="5">
    <source>
        <dbReference type="ARBA" id="ARBA00022741"/>
    </source>
</evidence>
<protein>
    <recommendedName>
        <fullName evidence="10">ABC transmembrane type-1 domain-containing protein</fullName>
    </recommendedName>
</protein>
<feature type="domain" description="ABC transmembrane type-1" evidence="10">
    <location>
        <begin position="30"/>
        <end position="141"/>
    </location>
</feature>
<evidence type="ECO:0000256" key="6">
    <source>
        <dbReference type="ARBA" id="ARBA00022840"/>
    </source>
</evidence>
<evidence type="ECO:0000256" key="2">
    <source>
        <dbReference type="ARBA" id="ARBA00009726"/>
    </source>
</evidence>
<evidence type="ECO:0000256" key="4">
    <source>
        <dbReference type="ARBA" id="ARBA00022692"/>
    </source>
</evidence>
<dbReference type="GO" id="GO:0005524">
    <property type="term" value="F:ATP binding"/>
    <property type="evidence" value="ECO:0007669"/>
    <property type="project" value="UniProtKB-KW"/>
</dbReference>
<keyword evidence="6" id="KW-0067">ATP-binding</keyword>
<dbReference type="Proteomes" id="UP000748531">
    <property type="component" value="Unassembled WGS sequence"/>
</dbReference>
<accession>A0A8J4SUR0</accession>
<keyword evidence="12" id="KW-1185">Reference proteome</keyword>
<keyword evidence="7 9" id="KW-1133">Transmembrane helix</keyword>
<keyword evidence="8 9" id="KW-0472">Membrane</keyword>
<organism evidence="11 12">
    <name type="scientific">Paragonimus heterotremus</name>
    <dbReference type="NCBI Taxonomy" id="100268"/>
    <lineage>
        <taxon>Eukaryota</taxon>
        <taxon>Metazoa</taxon>
        <taxon>Spiralia</taxon>
        <taxon>Lophotrochozoa</taxon>
        <taxon>Platyhelminthes</taxon>
        <taxon>Trematoda</taxon>
        <taxon>Digenea</taxon>
        <taxon>Plagiorchiida</taxon>
        <taxon>Troglotremata</taxon>
        <taxon>Troglotrematidae</taxon>
        <taxon>Paragonimus</taxon>
    </lineage>
</organism>
<comment type="caution">
    <text evidence="11">The sequence shown here is derived from an EMBL/GenBank/DDBJ whole genome shotgun (WGS) entry which is preliminary data.</text>
</comment>
<feature type="transmembrane region" description="Helical" evidence="9">
    <location>
        <begin position="88"/>
        <end position="107"/>
    </location>
</feature>
<dbReference type="OrthoDB" id="6500128at2759"/>
<gene>
    <name evidence="11" type="ORF">PHET_10038</name>
</gene>
<keyword evidence="5" id="KW-0547">Nucleotide-binding</keyword>
<dbReference type="GO" id="GO:0016020">
    <property type="term" value="C:membrane"/>
    <property type="evidence" value="ECO:0007669"/>
    <property type="project" value="UniProtKB-SubCell"/>
</dbReference>
<comment type="similarity">
    <text evidence="2">Belongs to the ABC transporter superfamily. ABCC family. Conjugate transporter (TC 3.A.1.208) subfamily.</text>
</comment>
<dbReference type="EMBL" id="LUCH01007267">
    <property type="protein sequence ID" value="KAF5396830.1"/>
    <property type="molecule type" value="Genomic_DNA"/>
</dbReference>
<proteinExistence type="inferred from homology"/>
<evidence type="ECO:0000259" key="10">
    <source>
        <dbReference type="PROSITE" id="PS50929"/>
    </source>
</evidence>
<evidence type="ECO:0000313" key="12">
    <source>
        <dbReference type="Proteomes" id="UP000748531"/>
    </source>
</evidence>